<feature type="domain" description="SLBB" evidence="17">
    <location>
        <begin position="255"/>
        <end position="338"/>
    </location>
</feature>
<dbReference type="Gene3D" id="3.30.1950.10">
    <property type="entry name" value="wza like domain"/>
    <property type="match status" value="1"/>
</dbReference>
<evidence type="ECO:0000259" key="16">
    <source>
        <dbReference type="Pfam" id="PF02563"/>
    </source>
</evidence>
<comment type="subcellular location">
    <subcellularLocation>
        <location evidence="1">Cell outer membrane</location>
        <topology evidence="1">Multi-pass membrane protein</topology>
    </subcellularLocation>
</comment>
<evidence type="ECO:0000256" key="5">
    <source>
        <dbReference type="ARBA" id="ARBA00022597"/>
    </source>
</evidence>
<dbReference type="PROSITE" id="PS51257">
    <property type="entry name" value="PROKAR_LIPOPROTEIN"/>
    <property type="match status" value="1"/>
</dbReference>
<keyword evidence="7 15" id="KW-0732">Signal</keyword>
<dbReference type="Pfam" id="PF02563">
    <property type="entry name" value="Poly_export"/>
    <property type="match status" value="1"/>
</dbReference>
<dbReference type="PANTHER" id="PTHR33619:SF3">
    <property type="entry name" value="POLYSACCHARIDE EXPORT PROTEIN GFCE-RELATED"/>
    <property type="match status" value="1"/>
</dbReference>
<name>A0A2T4J950_9RHOB</name>
<dbReference type="GO" id="GO:0015159">
    <property type="term" value="F:polysaccharide transmembrane transporter activity"/>
    <property type="evidence" value="ECO:0007669"/>
    <property type="project" value="InterPro"/>
</dbReference>
<keyword evidence="8" id="KW-0625">Polysaccharide transport</keyword>
<protein>
    <recommendedName>
        <fullName evidence="20">Sugar ABC transporter substrate-binding protein</fullName>
    </recommendedName>
</protein>
<evidence type="ECO:0000256" key="3">
    <source>
        <dbReference type="ARBA" id="ARBA00022448"/>
    </source>
</evidence>
<sequence length="369" mass="38680">MNKARAYKGVAYWVTLSSLLASCSAMPAFGPDASAITGVTAEGAVVDEDALPFHVVEITAATLPIVSEAHASFPVSFRTQGFRGSDEVVGVGDQLEIRIWEVAEDGLFASAGNRETVLNVRVSNSGNISVPYADTIAARGLTTAELRSELLARYQGQAVEPEIAVAITSTEARSATVLGNVRSPGRIAIPPRGIRLLDLLASTGGVSQAPWEVTVSVQRGATSASLLLSAIASGSTTNIVILPGDTVHVSHEPRRFAVYGGVSRPANIEIPVEDAHLAYLLAEVGGLNDRVAQTRSVFVFRPSADAGLATAYQLDFSRPDAILLASAFRLMPTDITYVASAEAADFNRFVSIMLSPLLGAARSVSSLGN</sequence>
<evidence type="ECO:0000256" key="15">
    <source>
        <dbReference type="SAM" id="SignalP"/>
    </source>
</evidence>
<keyword evidence="19" id="KW-1185">Reference proteome</keyword>
<comment type="caution">
    <text evidence="18">The sequence shown here is derived from an EMBL/GenBank/DDBJ whole genome shotgun (WGS) entry which is preliminary data.</text>
</comment>
<dbReference type="GO" id="GO:0015288">
    <property type="term" value="F:porin activity"/>
    <property type="evidence" value="ECO:0007669"/>
    <property type="project" value="UniProtKB-KW"/>
</dbReference>
<keyword evidence="9" id="KW-0406">Ion transport</keyword>
<proteinExistence type="inferred from homology"/>
<dbReference type="RefSeq" id="WP_107326118.1">
    <property type="nucleotide sequence ID" value="NZ_NHSP01000024.1"/>
</dbReference>
<dbReference type="InterPro" id="IPR054765">
    <property type="entry name" value="SLBB_dom"/>
</dbReference>
<evidence type="ECO:0000256" key="11">
    <source>
        <dbReference type="ARBA" id="ARBA00023136"/>
    </source>
</evidence>
<keyword evidence="14" id="KW-0449">Lipoprotein</keyword>
<keyword evidence="5" id="KW-0762">Sugar transport</keyword>
<dbReference type="PANTHER" id="PTHR33619">
    <property type="entry name" value="POLYSACCHARIDE EXPORT PROTEIN GFCE-RELATED"/>
    <property type="match status" value="1"/>
</dbReference>
<comment type="similarity">
    <text evidence="2">Belongs to the BexD/CtrA/VexA family.</text>
</comment>
<feature type="chain" id="PRO_5015456365" description="Sugar ABC transporter substrate-binding protein" evidence="15">
    <location>
        <begin position="28"/>
        <end position="369"/>
    </location>
</feature>
<dbReference type="InterPro" id="IPR049712">
    <property type="entry name" value="Poly_export"/>
</dbReference>
<evidence type="ECO:0000256" key="9">
    <source>
        <dbReference type="ARBA" id="ARBA00023065"/>
    </source>
</evidence>
<keyword evidence="11" id="KW-0472">Membrane</keyword>
<evidence type="ECO:0000256" key="1">
    <source>
        <dbReference type="ARBA" id="ARBA00004571"/>
    </source>
</evidence>
<feature type="domain" description="Polysaccharide export protein N-terminal" evidence="16">
    <location>
        <begin position="85"/>
        <end position="167"/>
    </location>
</feature>
<evidence type="ECO:0008006" key="20">
    <source>
        <dbReference type="Google" id="ProtNLM"/>
    </source>
</evidence>
<keyword evidence="10" id="KW-0626">Porin</keyword>
<evidence type="ECO:0000313" key="18">
    <source>
        <dbReference type="EMBL" id="PTE14424.1"/>
    </source>
</evidence>
<feature type="signal peptide" evidence="15">
    <location>
        <begin position="1"/>
        <end position="27"/>
    </location>
</feature>
<keyword evidence="3" id="KW-0813">Transport</keyword>
<dbReference type="GO" id="GO:0046930">
    <property type="term" value="C:pore complex"/>
    <property type="evidence" value="ECO:0007669"/>
    <property type="project" value="UniProtKB-KW"/>
</dbReference>
<keyword evidence="13" id="KW-0998">Cell outer membrane</keyword>
<organism evidence="18 19">
    <name type="scientific">Phaeovulum veldkampii DSM 11550</name>
    <dbReference type="NCBI Taxonomy" id="1185920"/>
    <lineage>
        <taxon>Bacteria</taxon>
        <taxon>Pseudomonadati</taxon>
        <taxon>Pseudomonadota</taxon>
        <taxon>Alphaproteobacteria</taxon>
        <taxon>Rhodobacterales</taxon>
        <taxon>Paracoccaceae</taxon>
        <taxon>Phaeovulum</taxon>
    </lineage>
</organism>
<gene>
    <name evidence="18" type="ORF">C5F46_14880</name>
</gene>
<dbReference type="InterPro" id="IPR003715">
    <property type="entry name" value="Poly_export_N"/>
</dbReference>
<evidence type="ECO:0000256" key="10">
    <source>
        <dbReference type="ARBA" id="ARBA00023114"/>
    </source>
</evidence>
<dbReference type="Pfam" id="PF22461">
    <property type="entry name" value="SLBB_2"/>
    <property type="match status" value="2"/>
</dbReference>
<keyword evidence="4" id="KW-1134">Transmembrane beta strand</keyword>
<evidence type="ECO:0000256" key="7">
    <source>
        <dbReference type="ARBA" id="ARBA00022729"/>
    </source>
</evidence>
<feature type="domain" description="SLBB" evidence="17">
    <location>
        <begin position="175"/>
        <end position="249"/>
    </location>
</feature>
<dbReference type="EMBL" id="PZKF01000059">
    <property type="protein sequence ID" value="PTE14424.1"/>
    <property type="molecule type" value="Genomic_DNA"/>
</dbReference>
<evidence type="ECO:0000313" key="19">
    <source>
        <dbReference type="Proteomes" id="UP000241899"/>
    </source>
</evidence>
<dbReference type="Gene3D" id="3.10.560.10">
    <property type="entry name" value="Outer membrane lipoprotein wza domain like"/>
    <property type="match status" value="2"/>
</dbReference>
<accession>A0A2T4J950</accession>
<dbReference type="OrthoDB" id="7198507at2"/>
<evidence type="ECO:0000256" key="12">
    <source>
        <dbReference type="ARBA" id="ARBA00023139"/>
    </source>
</evidence>
<keyword evidence="12" id="KW-0564">Palmitate</keyword>
<dbReference type="Proteomes" id="UP000241899">
    <property type="component" value="Unassembled WGS sequence"/>
</dbReference>
<evidence type="ECO:0000256" key="13">
    <source>
        <dbReference type="ARBA" id="ARBA00023237"/>
    </source>
</evidence>
<keyword evidence="6" id="KW-0812">Transmembrane</keyword>
<evidence type="ECO:0000256" key="4">
    <source>
        <dbReference type="ARBA" id="ARBA00022452"/>
    </source>
</evidence>
<evidence type="ECO:0000256" key="2">
    <source>
        <dbReference type="ARBA" id="ARBA00009450"/>
    </source>
</evidence>
<dbReference type="GO" id="GO:0006811">
    <property type="term" value="P:monoatomic ion transport"/>
    <property type="evidence" value="ECO:0007669"/>
    <property type="project" value="UniProtKB-KW"/>
</dbReference>
<evidence type="ECO:0000256" key="14">
    <source>
        <dbReference type="ARBA" id="ARBA00023288"/>
    </source>
</evidence>
<evidence type="ECO:0000256" key="8">
    <source>
        <dbReference type="ARBA" id="ARBA00023047"/>
    </source>
</evidence>
<dbReference type="AlphaFoldDB" id="A0A2T4J950"/>
<dbReference type="GO" id="GO:0009279">
    <property type="term" value="C:cell outer membrane"/>
    <property type="evidence" value="ECO:0007669"/>
    <property type="project" value="UniProtKB-SubCell"/>
</dbReference>
<evidence type="ECO:0000259" key="17">
    <source>
        <dbReference type="Pfam" id="PF22461"/>
    </source>
</evidence>
<reference evidence="18 19" key="1">
    <citation type="submission" date="2018-03" db="EMBL/GenBank/DDBJ databases">
        <title>Rhodobacter veldkampii.</title>
        <authorList>
            <person name="Meyer T.E."/>
            <person name="Miller S."/>
            <person name="Lodha T."/>
            <person name="Gandham S."/>
            <person name="Chintalapati S."/>
            <person name="Chintalapati V.R."/>
        </authorList>
    </citation>
    <scope>NUCLEOTIDE SEQUENCE [LARGE SCALE GENOMIC DNA]</scope>
    <source>
        <strain evidence="18 19">DSM 11550</strain>
    </source>
</reference>
<evidence type="ECO:0000256" key="6">
    <source>
        <dbReference type="ARBA" id="ARBA00022692"/>
    </source>
</evidence>